<dbReference type="Proteomes" id="UP001066276">
    <property type="component" value="Chromosome 3_1"/>
</dbReference>
<feature type="compositionally biased region" description="Basic and acidic residues" evidence="1">
    <location>
        <begin position="114"/>
        <end position="127"/>
    </location>
</feature>
<feature type="compositionally biased region" description="Basic and acidic residues" evidence="1">
    <location>
        <begin position="192"/>
        <end position="202"/>
    </location>
</feature>
<proteinExistence type="predicted"/>
<evidence type="ECO:0000256" key="1">
    <source>
        <dbReference type="SAM" id="MobiDB-lite"/>
    </source>
</evidence>
<feature type="region of interest" description="Disordered" evidence="1">
    <location>
        <begin position="30"/>
        <end position="49"/>
    </location>
</feature>
<protein>
    <recommendedName>
        <fullName evidence="4">Centromere protein U</fullName>
    </recommendedName>
</protein>
<dbReference type="EMBL" id="JANPWB010000005">
    <property type="protein sequence ID" value="KAJ1187760.1"/>
    <property type="molecule type" value="Genomic_DNA"/>
</dbReference>
<evidence type="ECO:0000313" key="3">
    <source>
        <dbReference type="Proteomes" id="UP001066276"/>
    </source>
</evidence>
<evidence type="ECO:0008006" key="4">
    <source>
        <dbReference type="Google" id="ProtNLM"/>
    </source>
</evidence>
<reference evidence="2" key="1">
    <citation type="journal article" date="2022" name="bioRxiv">
        <title>Sequencing and chromosome-scale assembly of the giantPleurodeles waltlgenome.</title>
        <authorList>
            <person name="Brown T."/>
            <person name="Elewa A."/>
            <person name="Iarovenko S."/>
            <person name="Subramanian E."/>
            <person name="Araus A.J."/>
            <person name="Petzold A."/>
            <person name="Susuki M."/>
            <person name="Suzuki K.-i.T."/>
            <person name="Hayashi T."/>
            <person name="Toyoda A."/>
            <person name="Oliveira C."/>
            <person name="Osipova E."/>
            <person name="Leigh N.D."/>
            <person name="Simon A."/>
            <person name="Yun M.H."/>
        </authorList>
    </citation>
    <scope>NUCLEOTIDE SEQUENCE</scope>
    <source>
        <strain evidence="2">20211129_DDA</strain>
        <tissue evidence="2">Liver</tissue>
    </source>
</reference>
<keyword evidence="3" id="KW-1185">Reference proteome</keyword>
<name>A0AAV7UFJ6_PLEWA</name>
<feature type="compositionally biased region" description="Basic and acidic residues" evidence="1">
    <location>
        <begin position="138"/>
        <end position="156"/>
    </location>
</feature>
<feature type="compositionally biased region" description="Acidic residues" evidence="1">
    <location>
        <begin position="128"/>
        <end position="137"/>
    </location>
</feature>
<feature type="region of interest" description="Disordered" evidence="1">
    <location>
        <begin position="87"/>
        <end position="205"/>
    </location>
</feature>
<gene>
    <name evidence="2" type="ORF">NDU88_004530</name>
</gene>
<sequence length="260" mass="28663">MPSARELLEALVLRMDTIDQGVASLKLQPPRVPAEQVGKPRRGDPDASGTLLAKPDIESAFCLLPVHPQDIHLPVAGCRLTRLQTPPTGASEESVCRSHGSMGADPGAMNPDFRVPETVKVDNRLHEEEEEEIDDATEENRRIEEQRDAGGQRGEGRAGNSDIPTKKTGPVKKDNREETRTHCHVPGGAWLNKEDGDREAGSRKRKVKFSKKDMELLTEECVDQFFGKASFSVPESQKTKVRNSILEKVNILLQNACDIG</sequence>
<comment type="caution">
    <text evidence="2">The sequence shown here is derived from an EMBL/GenBank/DDBJ whole genome shotgun (WGS) entry which is preliminary data.</text>
</comment>
<organism evidence="2 3">
    <name type="scientific">Pleurodeles waltl</name>
    <name type="common">Iberian ribbed newt</name>
    <dbReference type="NCBI Taxonomy" id="8319"/>
    <lineage>
        <taxon>Eukaryota</taxon>
        <taxon>Metazoa</taxon>
        <taxon>Chordata</taxon>
        <taxon>Craniata</taxon>
        <taxon>Vertebrata</taxon>
        <taxon>Euteleostomi</taxon>
        <taxon>Amphibia</taxon>
        <taxon>Batrachia</taxon>
        <taxon>Caudata</taxon>
        <taxon>Salamandroidea</taxon>
        <taxon>Salamandridae</taxon>
        <taxon>Pleurodelinae</taxon>
        <taxon>Pleurodeles</taxon>
    </lineage>
</organism>
<evidence type="ECO:0000313" key="2">
    <source>
        <dbReference type="EMBL" id="KAJ1187760.1"/>
    </source>
</evidence>
<dbReference type="AlphaFoldDB" id="A0AAV7UFJ6"/>
<feature type="compositionally biased region" description="Basic and acidic residues" evidence="1">
    <location>
        <begin position="171"/>
        <end position="181"/>
    </location>
</feature>
<accession>A0AAV7UFJ6</accession>